<gene>
    <name evidence="2" type="ORF">F7018_04160</name>
</gene>
<keyword evidence="3" id="KW-1185">Reference proteome</keyword>
<proteinExistence type="predicted"/>
<comment type="caution">
    <text evidence="2">The sequence shown here is derived from an EMBL/GenBank/DDBJ whole genome shotgun (WGS) entry which is preliminary data.</text>
</comment>
<dbReference type="InterPro" id="IPR036513">
    <property type="entry name" value="STAS_dom_sf"/>
</dbReference>
<accession>A0A7J5APU4</accession>
<organism evidence="2 3">
    <name type="scientific">Tenacibaculum aiptasiae</name>
    <dbReference type="NCBI Taxonomy" id="426481"/>
    <lineage>
        <taxon>Bacteria</taxon>
        <taxon>Pseudomonadati</taxon>
        <taxon>Bacteroidota</taxon>
        <taxon>Flavobacteriia</taxon>
        <taxon>Flavobacteriales</taxon>
        <taxon>Flavobacteriaceae</taxon>
        <taxon>Tenacibaculum</taxon>
    </lineage>
</organism>
<dbReference type="AlphaFoldDB" id="A0A7J5APU4"/>
<reference evidence="2 3" key="1">
    <citation type="submission" date="2019-09" db="EMBL/GenBank/DDBJ databases">
        <authorList>
            <person name="Cao W.R."/>
        </authorList>
    </citation>
    <scope>NUCLEOTIDE SEQUENCE [LARGE SCALE GENOMIC DNA]</scope>
    <source>
        <strain evidence="3">a4</strain>
    </source>
</reference>
<dbReference type="RefSeq" id="WP_150898731.1">
    <property type="nucleotide sequence ID" value="NZ_WAAU01000008.1"/>
</dbReference>
<evidence type="ECO:0000313" key="2">
    <source>
        <dbReference type="EMBL" id="KAB1159512.1"/>
    </source>
</evidence>
<dbReference type="Pfam" id="PF01740">
    <property type="entry name" value="STAS"/>
    <property type="match status" value="1"/>
</dbReference>
<dbReference type="Proteomes" id="UP000467305">
    <property type="component" value="Unassembled WGS sequence"/>
</dbReference>
<sequence>MALQISEKKGIFYLKGKINCTTVKSFITYFEHYISQNKKTVINLDKIKEIDSDGLKAIKKLRALAIKNQKIFSTIGNGAKDIFNRLNPAS</sequence>
<name>A0A7J5APU4_9FLAO</name>
<dbReference type="PROSITE" id="PS50801">
    <property type="entry name" value="STAS"/>
    <property type="match status" value="1"/>
</dbReference>
<dbReference type="OrthoDB" id="1163458at2"/>
<feature type="domain" description="STAS" evidence="1">
    <location>
        <begin position="1"/>
        <end position="90"/>
    </location>
</feature>
<dbReference type="EMBL" id="WAAU01000008">
    <property type="protein sequence ID" value="KAB1159512.1"/>
    <property type="molecule type" value="Genomic_DNA"/>
</dbReference>
<protein>
    <recommendedName>
        <fullName evidence="1">STAS domain-containing protein</fullName>
    </recommendedName>
</protein>
<evidence type="ECO:0000313" key="3">
    <source>
        <dbReference type="Proteomes" id="UP000467305"/>
    </source>
</evidence>
<evidence type="ECO:0000259" key="1">
    <source>
        <dbReference type="PROSITE" id="PS50801"/>
    </source>
</evidence>
<dbReference type="SUPFAM" id="SSF52091">
    <property type="entry name" value="SpoIIaa-like"/>
    <property type="match status" value="1"/>
</dbReference>
<dbReference type="InterPro" id="IPR002645">
    <property type="entry name" value="STAS_dom"/>
</dbReference>